<evidence type="ECO:0000256" key="1">
    <source>
        <dbReference type="ARBA" id="ARBA00004496"/>
    </source>
</evidence>
<accession>A0A5C3QX65</accession>
<dbReference type="EMBL" id="ML178816">
    <property type="protein sequence ID" value="TFL05978.1"/>
    <property type="molecule type" value="Genomic_DNA"/>
</dbReference>
<evidence type="ECO:0000256" key="7">
    <source>
        <dbReference type="SAM" id="MobiDB-lite"/>
    </source>
</evidence>
<evidence type="ECO:0000256" key="3">
    <source>
        <dbReference type="ARBA" id="ARBA00022490"/>
    </source>
</evidence>
<dbReference type="OrthoDB" id="69641at2759"/>
<evidence type="ECO:0000256" key="4">
    <source>
        <dbReference type="ARBA" id="ARBA00022491"/>
    </source>
</evidence>
<dbReference type="Proteomes" id="UP000305067">
    <property type="component" value="Unassembled WGS sequence"/>
</dbReference>
<dbReference type="PROSITE" id="PS50908">
    <property type="entry name" value="RWD"/>
    <property type="match status" value="1"/>
</dbReference>
<evidence type="ECO:0000256" key="5">
    <source>
        <dbReference type="ARBA" id="ARBA00022845"/>
    </source>
</evidence>
<sequence length="364" mass="40082">MAFQPVGPHTTAIPDVDNNTTHCIMSPTLDHLIAQRSDNPSLQEVTSELQVLQSIYGDDAVQLWSPAHSEHPDAIRVRIDLNLTPPFEDVPLALLATLPPSYPEDSPPQLQLLTRYIGDYQADPDIFGTVLRTFISVKGVEWTGSVCIFDGIQSALEKCTSWYQEKISEKAARRLEKEDAAKNVTDSGKPSSSTTTSPPLQKPERLPTVQTDSHAEEELNVEIIEAEPIVDRKSLFVGRACSISDPAQVPLVLSRLLADRRISRAAHPVIHAYRCRVGDTMHQDNDDDGETAAGGRIAHLLQILEVENVLVIVTRYFGGIHLGPDRFKHISQAARNALELGGFLEQPDTAGDKRGKKTARKRGV</sequence>
<dbReference type="Pfam" id="PF01205">
    <property type="entry name" value="Impact_N"/>
    <property type="match status" value="1"/>
</dbReference>
<keyword evidence="9" id="KW-0687">Ribonucleoprotein</keyword>
<dbReference type="InterPro" id="IPR001498">
    <property type="entry name" value="Impact_N"/>
</dbReference>
<evidence type="ECO:0000256" key="6">
    <source>
        <dbReference type="ARBA" id="ARBA00023016"/>
    </source>
</evidence>
<keyword evidence="9" id="KW-0689">Ribosomal protein</keyword>
<dbReference type="InterPro" id="IPR036956">
    <property type="entry name" value="Impact_N_sf"/>
</dbReference>
<keyword evidence="5" id="KW-0810">Translation regulation</keyword>
<feature type="domain" description="RWD" evidence="8">
    <location>
        <begin position="47"/>
        <end position="162"/>
    </location>
</feature>
<dbReference type="CDD" id="cd11605">
    <property type="entry name" value="RWD_DRWD_ELF-like"/>
    <property type="match status" value="1"/>
</dbReference>
<dbReference type="InterPro" id="IPR020568">
    <property type="entry name" value="Ribosomal_Su5_D2-typ_SF"/>
</dbReference>
<keyword evidence="4" id="KW-0678">Repressor</keyword>
<reference evidence="9 10" key="1">
    <citation type="journal article" date="2019" name="Nat. Ecol. Evol.">
        <title>Megaphylogeny resolves global patterns of mushroom evolution.</title>
        <authorList>
            <person name="Varga T."/>
            <person name="Krizsan K."/>
            <person name="Foldi C."/>
            <person name="Dima B."/>
            <person name="Sanchez-Garcia M."/>
            <person name="Sanchez-Ramirez S."/>
            <person name="Szollosi G.J."/>
            <person name="Szarkandi J.G."/>
            <person name="Papp V."/>
            <person name="Albert L."/>
            <person name="Andreopoulos W."/>
            <person name="Angelini C."/>
            <person name="Antonin V."/>
            <person name="Barry K.W."/>
            <person name="Bougher N.L."/>
            <person name="Buchanan P."/>
            <person name="Buyck B."/>
            <person name="Bense V."/>
            <person name="Catcheside P."/>
            <person name="Chovatia M."/>
            <person name="Cooper J."/>
            <person name="Damon W."/>
            <person name="Desjardin D."/>
            <person name="Finy P."/>
            <person name="Geml J."/>
            <person name="Haridas S."/>
            <person name="Hughes K."/>
            <person name="Justo A."/>
            <person name="Karasinski D."/>
            <person name="Kautmanova I."/>
            <person name="Kiss B."/>
            <person name="Kocsube S."/>
            <person name="Kotiranta H."/>
            <person name="LaButti K.M."/>
            <person name="Lechner B.E."/>
            <person name="Liimatainen K."/>
            <person name="Lipzen A."/>
            <person name="Lukacs Z."/>
            <person name="Mihaltcheva S."/>
            <person name="Morgado L.N."/>
            <person name="Niskanen T."/>
            <person name="Noordeloos M.E."/>
            <person name="Ohm R.A."/>
            <person name="Ortiz-Santana B."/>
            <person name="Ovrebo C."/>
            <person name="Racz N."/>
            <person name="Riley R."/>
            <person name="Savchenko A."/>
            <person name="Shiryaev A."/>
            <person name="Soop K."/>
            <person name="Spirin V."/>
            <person name="Szebenyi C."/>
            <person name="Tomsovsky M."/>
            <person name="Tulloss R.E."/>
            <person name="Uehling J."/>
            <person name="Grigoriev I.V."/>
            <person name="Vagvolgyi C."/>
            <person name="Papp T."/>
            <person name="Martin F.M."/>
            <person name="Miettinen O."/>
            <person name="Hibbett D.S."/>
            <person name="Nagy L.G."/>
        </authorList>
    </citation>
    <scope>NUCLEOTIDE SEQUENCE [LARGE SCALE GENOMIC DNA]</scope>
    <source>
        <strain evidence="9 10">CBS 309.79</strain>
    </source>
</reference>
<dbReference type="Pfam" id="PF05773">
    <property type="entry name" value="RWD"/>
    <property type="match status" value="1"/>
</dbReference>
<comment type="subcellular location">
    <subcellularLocation>
        <location evidence="1">Cytoplasm</location>
    </subcellularLocation>
</comment>
<feature type="compositionally biased region" description="Low complexity" evidence="7">
    <location>
        <begin position="190"/>
        <end position="199"/>
    </location>
</feature>
<proteinExistence type="inferred from homology"/>
<comment type="similarity">
    <text evidence="2">Belongs to the IMPACT family.</text>
</comment>
<dbReference type="Gene3D" id="3.10.110.10">
    <property type="entry name" value="Ubiquitin Conjugating Enzyme"/>
    <property type="match status" value="1"/>
</dbReference>
<dbReference type="SMART" id="SM00591">
    <property type="entry name" value="RWD"/>
    <property type="match status" value="1"/>
</dbReference>
<dbReference type="SUPFAM" id="SSF54495">
    <property type="entry name" value="UBC-like"/>
    <property type="match status" value="1"/>
</dbReference>
<dbReference type="SUPFAM" id="SSF54211">
    <property type="entry name" value="Ribosomal protein S5 domain 2-like"/>
    <property type="match status" value="1"/>
</dbReference>
<evidence type="ECO:0000313" key="10">
    <source>
        <dbReference type="Proteomes" id="UP000305067"/>
    </source>
</evidence>
<dbReference type="InterPro" id="IPR016135">
    <property type="entry name" value="UBQ-conjugating_enzyme/RWD"/>
</dbReference>
<name>A0A5C3QX65_9AGAR</name>
<dbReference type="GO" id="GO:0005737">
    <property type="term" value="C:cytoplasm"/>
    <property type="evidence" value="ECO:0007669"/>
    <property type="project" value="UniProtKB-SubCell"/>
</dbReference>
<dbReference type="InterPro" id="IPR023582">
    <property type="entry name" value="Impact"/>
</dbReference>
<evidence type="ECO:0000259" key="8">
    <source>
        <dbReference type="PROSITE" id="PS50908"/>
    </source>
</evidence>
<dbReference type="PANTHER" id="PTHR16301">
    <property type="entry name" value="IMPACT-RELATED"/>
    <property type="match status" value="1"/>
</dbReference>
<feature type="region of interest" description="Disordered" evidence="7">
    <location>
        <begin position="174"/>
        <end position="214"/>
    </location>
</feature>
<evidence type="ECO:0000256" key="2">
    <source>
        <dbReference type="ARBA" id="ARBA00007665"/>
    </source>
</evidence>
<organism evidence="9 10">
    <name type="scientific">Pterulicium gracile</name>
    <dbReference type="NCBI Taxonomy" id="1884261"/>
    <lineage>
        <taxon>Eukaryota</taxon>
        <taxon>Fungi</taxon>
        <taxon>Dikarya</taxon>
        <taxon>Basidiomycota</taxon>
        <taxon>Agaricomycotina</taxon>
        <taxon>Agaricomycetes</taxon>
        <taxon>Agaricomycetidae</taxon>
        <taxon>Agaricales</taxon>
        <taxon>Pleurotineae</taxon>
        <taxon>Pterulaceae</taxon>
        <taxon>Pterulicium</taxon>
    </lineage>
</organism>
<dbReference type="GO" id="GO:0005840">
    <property type="term" value="C:ribosome"/>
    <property type="evidence" value="ECO:0007669"/>
    <property type="project" value="UniProtKB-KW"/>
</dbReference>
<dbReference type="GO" id="GO:0006446">
    <property type="term" value="P:regulation of translational initiation"/>
    <property type="evidence" value="ECO:0007669"/>
    <property type="project" value="TreeGrafter"/>
</dbReference>
<keyword evidence="3" id="KW-0963">Cytoplasm</keyword>
<protein>
    <submittedName>
        <fullName evidence="9">Ribosomal protein S5 domain 2-type protein</fullName>
    </submittedName>
</protein>
<dbReference type="PANTHER" id="PTHR16301:SF24">
    <property type="entry name" value="RWD DOMAIN-CONTAINING PROTEIN"/>
    <property type="match status" value="1"/>
</dbReference>
<keyword evidence="6" id="KW-0346">Stress response</keyword>
<evidence type="ECO:0000313" key="9">
    <source>
        <dbReference type="EMBL" id="TFL05978.1"/>
    </source>
</evidence>
<dbReference type="AlphaFoldDB" id="A0A5C3QX65"/>
<gene>
    <name evidence="9" type="ORF">BDV98DRAFT_560960</name>
</gene>
<dbReference type="STRING" id="1884261.A0A5C3QX65"/>
<dbReference type="GO" id="GO:0140469">
    <property type="term" value="P:GCN2-mediated signaling"/>
    <property type="evidence" value="ECO:0007669"/>
    <property type="project" value="TreeGrafter"/>
</dbReference>
<dbReference type="InterPro" id="IPR006575">
    <property type="entry name" value="RWD_dom"/>
</dbReference>
<keyword evidence="10" id="KW-1185">Reference proteome</keyword>
<dbReference type="Gene3D" id="3.30.230.30">
    <property type="entry name" value="Impact, N-terminal domain"/>
    <property type="match status" value="1"/>
</dbReference>